<evidence type="ECO:0000313" key="7">
    <source>
        <dbReference type="EMBL" id="ABK53764.1"/>
    </source>
</evidence>
<dbReference type="AlphaFoldDB" id="A0LWF4"/>
<dbReference type="RefSeq" id="WP_011720827.1">
    <property type="nucleotide sequence ID" value="NC_008578.1"/>
</dbReference>
<dbReference type="GO" id="GO:0017004">
    <property type="term" value="P:cytochrome complex assembly"/>
    <property type="evidence" value="ECO:0007669"/>
    <property type="project" value="UniProtKB-KW"/>
</dbReference>
<accession>A0LWF4</accession>
<dbReference type="eggNOG" id="COG0526">
    <property type="taxonomic scope" value="Bacteria"/>
</dbReference>
<name>A0LWF4_ACIC1</name>
<dbReference type="CDD" id="cd02966">
    <property type="entry name" value="TlpA_like_family"/>
    <property type="match status" value="1"/>
</dbReference>
<dbReference type="Pfam" id="PF08534">
    <property type="entry name" value="Redoxin"/>
    <property type="match status" value="1"/>
</dbReference>
<evidence type="ECO:0000256" key="2">
    <source>
        <dbReference type="ARBA" id="ARBA00022748"/>
    </source>
</evidence>
<evidence type="ECO:0000256" key="1">
    <source>
        <dbReference type="ARBA" id="ARBA00004196"/>
    </source>
</evidence>
<dbReference type="SUPFAM" id="SSF52833">
    <property type="entry name" value="Thioredoxin-like"/>
    <property type="match status" value="1"/>
</dbReference>
<dbReference type="Gene3D" id="3.40.30.10">
    <property type="entry name" value="Glutaredoxin"/>
    <property type="match status" value="1"/>
</dbReference>
<dbReference type="InterPro" id="IPR013766">
    <property type="entry name" value="Thioredoxin_domain"/>
</dbReference>
<dbReference type="PANTHER" id="PTHR42852:SF6">
    <property type="entry name" value="THIOL:DISULFIDE INTERCHANGE PROTEIN DSBE"/>
    <property type="match status" value="1"/>
</dbReference>
<evidence type="ECO:0000256" key="3">
    <source>
        <dbReference type="ARBA" id="ARBA00022968"/>
    </source>
</evidence>
<evidence type="ECO:0000256" key="5">
    <source>
        <dbReference type="ARBA" id="ARBA00023284"/>
    </source>
</evidence>
<dbReference type="InterPro" id="IPR013740">
    <property type="entry name" value="Redoxin"/>
</dbReference>
<evidence type="ECO:0000313" key="8">
    <source>
        <dbReference type="Proteomes" id="UP000008221"/>
    </source>
</evidence>
<dbReference type="InterPro" id="IPR050553">
    <property type="entry name" value="Thioredoxin_ResA/DsbE_sf"/>
</dbReference>
<reference evidence="7 8" key="1">
    <citation type="journal article" date="2009" name="Genome Res.">
        <title>Complete genome of the cellulolytic thermophile Acidothermus cellulolyticus 11B provides insights into its ecophysiological and evolutionary adaptations.</title>
        <authorList>
            <person name="Barabote R.D."/>
            <person name="Xie G."/>
            <person name="Leu D.H."/>
            <person name="Normand P."/>
            <person name="Necsulea A."/>
            <person name="Daubin V."/>
            <person name="Medigue C."/>
            <person name="Adney W.S."/>
            <person name="Xu X.C."/>
            <person name="Lapidus A."/>
            <person name="Parales R.E."/>
            <person name="Detter C."/>
            <person name="Pujic P."/>
            <person name="Bruce D."/>
            <person name="Lavire C."/>
            <person name="Challacombe J.F."/>
            <person name="Brettin T.S."/>
            <person name="Berry A.M."/>
        </authorList>
    </citation>
    <scope>NUCLEOTIDE SEQUENCE [LARGE SCALE GENOMIC DNA]</scope>
    <source>
        <strain evidence="8">ATCC 43068 / DSM 8971 / 11B</strain>
    </source>
</reference>
<keyword evidence="3" id="KW-0812">Transmembrane</keyword>
<keyword evidence="2" id="KW-0201">Cytochrome c-type biogenesis</keyword>
<evidence type="ECO:0000259" key="6">
    <source>
        <dbReference type="PROSITE" id="PS51352"/>
    </source>
</evidence>
<keyword evidence="4" id="KW-1015">Disulfide bond</keyword>
<dbReference type="KEGG" id="ace:Acel_1992"/>
<sequence length="199" mass="20546">MSRRRVWTGAAVVALLVAVAFAINRVTATGSSVPKPSVALVQQADLDRCPSATGSAAPNGLPDLTLPCLGTGPAVNLARLRGPLVVNIWSSHCTPCRAEGPLLQRFFAAHGSRVGVLGVVDGAFPDTPNDALSLAAGLGLHYPSVFDATGTLVNRLALTGIPVTLYVAADGSIAGRHIGELHRGDLERDVARYLGLPLS</sequence>
<proteinExistence type="predicted"/>
<keyword evidence="8" id="KW-1185">Reference proteome</keyword>
<dbReference type="GO" id="GO:0030313">
    <property type="term" value="C:cell envelope"/>
    <property type="evidence" value="ECO:0007669"/>
    <property type="project" value="UniProtKB-SubCell"/>
</dbReference>
<evidence type="ECO:0000256" key="4">
    <source>
        <dbReference type="ARBA" id="ARBA00023157"/>
    </source>
</evidence>
<dbReference type="InParanoid" id="A0LWF4"/>
<dbReference type="InterPro" id="IPR036249">
    <property type="entry name" value="Thioredoxin-like_sf"/>
</dbReference>
<organism evidence="7 8">
    <name type="scientific">Acidothermus cellulolyticus (strain ATCC 43068 / DSM 8971 / 11B)</name>
    <dbReference type="NCBI Taxonomy" id="351607"/>
    <lineage>
        <taxon>Bacteria</taxon>
        <taxon>Bacillati</taxon>
        <taxon>Actinomycetota</taxon>
        <taxon>Actinomycetes</taxon>
        <taxon>Acidothermales</taxon>
        <taxon>Acidothermaceae</taxon>
        <taxon>Acidothermus</taxon>
    </lineage>
</organism>
<dbReference type="PROSITE" id="PS51352">
    <property type="entry name" value="THIOREDOXIN_2"/>
    <property type="match status" value="1"/>
</dbReference>
<dbReference type="Proteomes" id="UP000008221">
    <property type="component" value="Chromosome"/>
</dbReference>
<dbReference type="HOGENOM" id="CLU_042529_11_1_11"/>
<gene>
    <name evidence="7" type="ordered locus">Acel_1992</name>
</gene>
<keyword evidence="3" id="KW-0735">Signal-anchor</keyword>
<keyword evidence="5" id="KW-0676">Redox-active center</keyword>
<feature type="domain" description="Thioredoxin" evidence="6">
    <location>
        <begin position="55"/>
        <end position="195"/>
    </location>
</feature>
<comment type="subcellular location">
    <subcellularLocation>
        <location evidence="1">Cell envelope</location>
    </subcellularLocation>
</comment>
<dbReference type="PANTHER" id="PTHR42852">
    <property type="entry name" value="THIOL:DISULFIDE INTERCHANGE PROTEIN DSBE"/>
    <property type="match status" value="1"/>
</dbReference>
<dbReference type="GO" id="GO:0016491">
    <property type="term" value="F:oxidoreductase activity"/>
    <property type="evidence" value="ECO:0007669"/>
    <property type="project" value="InterPro"/>
</dbReference>
<dbReference type="EMBL" id="CP000481">
    <property type="protein sequence ID" value="ABK53764.1"/>
    <property type="molecule type" value="Genomic_DNA"/>
</dbReference>
<protein>
    <submittedName>
        <fullName evidence="7">Twin-arginine translocation pathway signal</fullName>
    </submittedName>
</protein>
<dbReference type="STRING" id="351607.Acel_1992"/>